<evidence type="ECO:0000259" key="1">
    <source>
        <dbReference type="Pfam" id="PF24192"/>
    </source>
</evidence>
<dbReference type="GeneID" id="26633654"/>
<reference evidence="2 3" key="1">
    <citation type="submission" date="2015-06" db="EMBL/GenBank/DDBJ databases">
        <authorList>
            <person name="Ali D.J."/>
            <person name="Quadri S.Y."/>
            <person name="Delwel I.O."/>
            <person name="Rosado J.E."/>
            <person name="Bhuiyan S."/>
            <person name="Layton S.R."/>
            <person name="Benjamin R.C."/>
            <person name="Hughes L.E."/>
            <person name="Bradley K.W."/>
            <person name="Asai D.J."/>
            <person name="Bowman C.A."/>
            <person name="Russell D.A."/>
            <person name="Pope W.H."/>
            <person name="Jacobs-Sera D."/>
            <person name="Hendrix R.W."/>
            <person name="Hatfull G.F."/>
        </authorList>
    </citation>
    <scope>NUCLEOTIDE SEQUENCE [LARGE SCALE GENOMIC DNA]</scope>
</reference>
<organism evidence="2 3">
    <name type="scientific">Streptomyces phage Caliburn</name>
    <dbReference type="NCBI Taxonomy" id="1690425"/>
    <lineage>
        <taxon>Viruses</taxon>
        <taxon>Duplodnaviria</taxon>
        <taxon>Heunggongvirae</taxon>
        <taxon>Uroviricota</taxon>
        <taxon>Caudoviricetes</taxon>
        <taxon>Arquatrovirinae</taxon>
        <taxon>Likavirus</taxon>
        <taxon>Likavirus caliburn</taxon>
    </lineage>
</organism>
<evidence type="ECO:0000313" key="3">
    <source>
        <dbReference type="Proteomes" id="UP000202677"/>
    </source>
</evidence>
<evidence type="ECO:0000313" key="2">
    <source>
        <dbReference type="EMBL" id="AKY03375.1"/>
    </source>
</evidence>
<feature type="domain" description="DUF7417" evidence="1">
    <location>
        <begin position="1"/>
        <end position="74"/>
    </location>
</feature>
<dbReference type="InterPro" id="IPR055840">
    <property type="entry name" value="DUF7417"/>
</dbReference>
<dbReference type="EMBL" id="KT152029">
    <property type="protein sequence ID" value="AKY03375.1"/>
    <property type="molecule type" value="Genomic_DNA"/>
</dbReference>
<gene>
    <name evidence="2" type="ORF">SEA_CALIBURN_65</name>
</gene>
<proteinExistence type="predicted"/>
<dbReference type="OrthoDB" id="27045at10239"/>
<dbReference type="RefSeq" id="YP_009207162.1">
    <property type="nucleotide sequence ID" value="NC_028892.1"/>
</dbReference>
<dbReference type="KEGG" id="vg:26633654"/>
<protein>
    <recommendedName>
        <fullName evidence="1">DUF7417 domain-containing protein</fullName>
    </recommendedName>
</protein>
<accession>A0A0K1Y8D9</accession>
<dbReference type="Proteomes" id="UP000202677">
    <property type="component" value="Genome"/>
</dbReference>
<dbReference type="Pfam" id="PF24192">
    <property type="entry name" value="DUF7417"/>
    <property type="match status" value="1"/>
</dbReference>
<name>A0A0K1Y8D9_9CAUD</name>
<sequence length="75" mass="8239">MGRMKDIAIEVMDYEEGNLDAGEILELFAKLIKSGMVWNLQGSYGRTAQQMLDAGLITPEGEVTDYGWGLANEIA</sequence>
<keyword evidence="3" id="KW-1185">Reference proteome</keyword>